<evidence type="ECO:0000259" key="8">
    <source>
        <dbReference type="Pfam" id="PF04116"/>
    </source>
</evidence>
<evidence type="ECO:0000256" key="5">
    <source>
        <dbReference type="ARBA" id="ARBA00023098"/>
    </source>
</evidence>
<name>K2JTA9_9GAMM</name>
<dbReference type="PANTHER" id="PTHR21624:SF1">
    <property type="entry name" value="ALKYLGLYCEROL MONOOXYGENASE"/>
    <property type="match status" value="1"/>
</dbReference>
<keyword evidence="6 7" id="KW-0472">Membrane</keyword>
<comment type="caution">
    <text evidence="9">The sequence shown here is derived from an EMBL/GenBank/DDBJ whole genome shotgun (WGS) entry which is preliminary data.</text>
</comment>
<keyword evidence="2 7" id="KW-0812">Transmembrane</keyword>
<evidence type="ECO:0000256" key="3">
    <source>
        <dbReference type="ARBA" id="ARBA00022989"/>
    </source>
</evidence>
<keyword evidence="4" id="KW-0560">Oxidoreductase</keyword>
<feature type="domain" description="Fatty acid hydroxylase" evidence="8">
    <location>
        <begin position="76"/>
        <end position="210"/>
    </location>
</feature>
<sequence>MDTLLLLLAAPIFLGLILKEQYQHPMRYQKGETFRNMLLAASYQLSEWLVWFPALWVYQLLYQQRFFTLEAGPGTFLLLFVAQDFLYYWFHRCSHRCHWFWAAHVVHHSSAGFNYSTALRQSLFYPLVGMWLFWSPLALLGFKPGWIVTMVALNLAYQFFVHSPDPRSWGWLEKYFNTPSHHRVHHASHAPYLDQNFGGVLIIWDKLFGTFTPEQSPCRYGVVNMPPKEDLVTVLTHEFGMLLADIKKPQPLRLRLLRLFGRPY</sequence>
<dbReference type="InterPro" id="IPR006694">
    <property type="entry name" value="Fatty_acid_hydroxylase"/>
</dbReference>
<dbReference type="PANTHER" id="PTHR21624">
    <property type="entry name" value="STEROL DESATURASE-RELATED PROTEIN"/>
    <property type="match status" value="1"/>
</dbReference>
<dbReference type="InterPro" id="IPR051689">
    <property type="entry name" value="Sterol_desaturase/TMEM195"/>
</dbReference>
<evidence type="ECO:0000256" key="7">
    <source>
        <dbReference type="SAM" id="Phobius"/>
    </source>
</evidence>
<dbReference type="Pfam" id="PF04116">
    <property type="entry name" value="FA_hydroxylase"/>
    <property type="match status" value="1"/>
</dbReference>
<keyword evidence="10" id="KW-1185">Reference proteome</keyword>
<dbReference type="eggNOG" id="COG3000">
    <property type="taxonomic scope" value="Bacteria"/>
</dbReference>
<keyword evidence="3 7" id="KW-1133">Transmembrane helix</keyword>
<feature type="transmembrane region" description="Helical" evidence="7">
    <location>
        <begin position="123"/>
        <end position="142"/>
    </location>
</feature>
<dbReference type="OrthoDB" id="9770329at2"/>
<keyword evidence="5" id="KW-0443">Lipid metabolism</keyword>
<dbReference type="GO" id="GO:0006643">
    <property type="term" value="P:membrane lipid metabolic process"/>
    <property type="evidence" value="ECO:0007669"/>
    <property type="project" value="TreeGrafter"/>
</dbReference>
<comment type="subcellular location">
    <subcellularLocation>
        <location evidence="1">Endomembrane system</location>
        <topology evidence="1">Multi-pass membrane protein</topology>
    </subcellularLocation>
</comment>
<dbReference type="GO" id="GO:0016020">
    <property type="term" value="C:membrane"/>
    <property type="evidence" value="ECO:0007669"/>
    <property type="project" value="GOC"/>
</dbReference>
<dbReference type="PATRIC" id="fig|745411.4.peg.3341"/>
<accession>K2JTA9</accession>
<dbReference type="STRING" id="745411.B3C1_16972"/>
<protein>
    <submittedName>
        <fullName evidence="9">Sterol desaturase protein</fullName>
    </submittedName>
</protein>
<dbReference type="GO" id="GO:0005506">
    <property type="term" value="F:iron ion binding"/>
    <property type="evidence" value="ECO:0007669"/>
    <property type="project" value="InterPro"/>
</dbReference>
<dbReference type="RefSeq" id="WP_008486338.1">
    <property type="nucleotide sequence ID" value="NZ_AMRI01000031.1"/>
</dbReference>
<dbReference type="AlphaFoldDB" id="K2JTA9"/>
<evidence type="ECO:0000256" key="6">
    <source>
        <dbReference type="ARBA" id="ARBA00023136"/>
    </source>
</evidence>
<dbReference type="GO" id="GO:0012505">
    <property type="term" value="C:endomembrane system"/>
    <property type="evidence" value="ECO:0007669"/>
    <property type="project" value="UniProtKB-SubCell"/>
</dbReference>
<evidence type="ECO:0000256" key="4">
    <source>
        <dbReference type="ARBA" id="ARBA00023002"/>
    </source>
</evidence>
<organism evidence="9 10">
    <name type="scientific">Gallaecimonas xiamenensis 3-C-1</name>
    <dbReference type="NCBI Taxonomy" id="745411"/>
    <lineage>
        <taxon>Bacteria</taxon>
        <taxon>Pseudomonadati</taxon>
        <taxon>Pseudomonadota</taxon>
        <taxon>Gammaproteobacteria</taxon>
        <taxon>Enterobacterales</taxon>
        <taxon>Gallaecimonadaceae</taxon>
        <taxon>Gallaecimonas</taxon>
    </lineage>
</organism>
<evidence type="ECO:0000313" key="9">
    <source>
        <dbReference type="EMBL" id="EKE68410.1"/>
    </source>
</evidence>
<gene>
    <name evidence="9" type="ORF">B3C1_16972</name>
</gene>
<dbReference type="EMBL" id="AMRI01000031">
    <property type="protein sequence ID" value="EKE68410.1"/>
    <property type="molecule type" value="Genomic_DNA"/>
</dbReference>
<feature type="transmembrane region" description="Helical" evidence="7">
    <location>
        <begin position="43"/>
        <end position="62"/>
    </location>
</feature>
<feature type="transmembrane region" description="Helical" evidence="7">
    <location>
        <begin position="74"/>
        <end position="90"/>
    </location>
</feature>
<dbReference type="Proteomes" id="UP000006755">
    <property type="component" value="Unassembled WGS sequence"/>
</dbReference>
<dbReference type="GO" id="GO:0050479">
    <property type="term" value="F:glyceryl-ether monooxygenase activity"/>
    <property type="evidence" value="ECO:0007669"/>
    <property type="project" value="TreeGrafter"/>
</dbReference>
<evidence type="ECO:0000313" key="10">
    <source>
        <dbReference type="Proteomes" id="UP000006755"/>
    </source>
</evidence>
<dbReference type="GO" id="GO:0008610">
    <property type="term" value="P:lipid biosynthetic process"/>
    <property type="evidence" value="ECO:0007669"/>
    <property type="project" value="InterPro"/>
</dbReference>
<reference evidence="9 10" key="1">
    <citation type="journal article" date="2012" name="J. Bacteriol.">
        <title>Genome Sequence of Gallaecimonas xiamenensis Type Strain 3-C-1.</title>
        <authorList>
            <person name="Lai Q."/>
            <person name="Wang L."/>
            <person name="Wang W."/>
            <person name="Shao Z."/>
        </authorList>
    </citation>
    <scope>NUCLEOTIDE SEQUENCE [LARGE SCALE GENOMIC DNA]</scope>
    <source>
        <strain evidence="9 10">3-C-1</strain>
    </source>
</reference>
<evidence type="ECO:0000256" key="2">
    <source>
        <dbReference type="ARBA" id="ARBA00022692"/>
    </source>
</evidence>
<evidence type="ECO:0000256" key="1">
    <source>
        <dbReference type="ARBA" id="ARBA00004127"/>
    </source>
</evidence>
<proteinExistence type="predicted"/>